<keyword evidence="7" id="KW-0349">Heme</keyword>
<dbReference type="PANTHER" id="PTHR46206:SF6">
    <property type="entry name" value="CYTOCHROME P450 MONOOXYGENASE AN1598-RELATED"/>
    <property type="match status" value="1"/>
</dbReference>
<dbReference type="GO" id="GO:0016705">
    <property type="term" value="F:oxidoreductase activity, acting on paired donors, with incorporation or reduction of molecular oxygen"/>
    <property type="evidence" value="ECO:0007669"/>
    <property type="project" value="InterPro"/>
</dbReference>
<comment type="similarity">
    <text evidence="2">Belongs to the cytochrome P450 family.</text>
</comment>
<name>A0A3N4HKK3_ASCIM</name>
<dbReference type="EMBL" id="ML119835">
    <property type="protein sequence ID" value="RPA73068.1"/>
    <property type="molecule type" value="Genomic_DNA"/>
</dbReference>
<evidence type="ECO:0000256" key="2">
    <source>
        <dbReference type="ARBA" id="ARBA00010617"/>
    </source>
</evidence>
<evidence type="ECO:0000313" key="8">
    <source>
        <dbReference type="EMBL" id="RPA73068.1"/>
    </source>
</evidence>
<dbReference type="InterPro" id="IPR002401">
    <property type="entry name" value="Cyt_P450_E_grp-I"/>
</dbReference>
<dbReference type="InterPro" id="IPR036396">
    <property type="entry name" value="Cyt_P450_sf"/>
</dbReference>
<evidence type="ECO:0000256" key="5">
    <source>
        <dbReference type="ARBA" id="ARBA00023004"/>
    </source>
</evidence>
<comment type="cofactor">
    <cofactor evidence="1 7">
        <name>heme</name>
        <dbReference type="ChEBI" id="CHEBI:30413"/>
    </cofactor>
</comment>
<gene>
    <name evidence="8" type="ORF">BJ508DRAFT_334460</name>
</gene>
<dbReference type="AlphaFoldDB" id="A0A3N4HKK3"/>
<dbReference type="SUPFAM" id="SSF48264">
    <property type="entry name" value="Cytochrome P450"/>
    <property type="match status" value="1"/>
</dbReference>
<evidence type="ECO:0000256" key="3">
    <source>
        <dbReference type="ARBA" id="ARBA00022723"/>
    </source>
</evidence>
<protein>
    <submittedName>
        <fullName evidence="8">Cytochrome P450</fullName>
    </submittedName>
</protein>
<sequence length="496" mass="55844">MFLAWRRHQALKHIPAVGIPPGWGPLGPYLAARRFISDSPGLLIEGYEKYSPTQQTFKIATPTRWVLVATSPAIIRELGTCNEALLSQQATANERNSMSYILGPSIHGNPYHMKIILRKLTPHTGAIIPDLVEEATWVLNTHPEAKQLVDEEWRGVKLQGLITGCISAMTNRVLVGQDLARDEEFLGSLADLSMVISRAGVAIDLAPDVAIVKDILAAILVPKGRGPFKVFLDKLTPVFEKRRKEYGQDKERYDDLIQWVLDAAPEEASMYELCTRILYLNFSAIHTSTVSVMQSLYDLASRPEAQDQIRDEIQMALSEGEGWTKESIASMWKLDSSIRESQRLTPVTTATMMRLAQETYTLVDGTVLQKGQWIITPAWAANRFTTAFDNPHEFDPFRFEKMRSQPGQELKHQLALPEEGYYSFGGPGKHACPGRYYAATEIKVLVGYIISNFRFRISHDSITDPEKQKNNFLSFSCLPNFNDGLEFQRRETTCST</sequence>
<keyword evidence="9" id="KW-1185">Reference proteome</keyword>
<evidence type="ECO:0000313" key="9">
    <source>
        <dbReference type="Proteomes" id="UP000275078"/>
    </source>
</evidence>
<evidence type="ECO:0000256" key="4">
    <source>
        <dbReference type="ARBA" id="ARBA00023002"/>
    </source>
</evidence>
<evidence type="ECO:0000256" key="6">
    <source>
        <dbReference type="ARBA" id="ARBA00023033"/>
    </source>
</evidence>
<dbReference type="GO" id="GO:0020037">
    <property type="term" value="F:heme binding"/>
    <property type="evidence" value="ECO:0007669"/>
    <property type="project" value="InterPro"/>
</dbReference>
<evidence type="ECO:0000256" key="1">
    <source>
        <dbReference type="ARBA" id="ARBA00001971"/>
    </source>
</evidence>
<dbReference type="CDD" id="cd11041">
    <property type="entry name" value="CYP503A1-like"/>
    <property type="match status" value="1"/>
</dbReference>
<dbReference type="PANTHER" id="PTHR46206">
    <property type="entry name" value="CYTOCHROME P450"/>
    <property type="match status" value="1"/>
</dbReference>
<reference evidence="8 9" key="1">
    <citation type="journal article" date="2018" name="Nat. Ecol. Evol.">
        <title>Pezizomycetes genomes reveal the molecular basis of ectomycorrhizal truffle lifestyle.</title>
        <authorList>
            <person name="Murat C."/>
            <person name="Payen T."/>
            <person name="Noel B."/>
            <person name="Kuo A."/>
            <person name="Morin E."/>
            <person name="Chen J."/>
            <person name="Kohler A."/>
            <person name="Krizsan K."/>
            <person name="Balestrini R."/>
            <person name="Da Silva C."/>
            <person name="Montanini B."/>
            <person name="Hainaut M."/>
            <person name="Levati E."/>
            <person name="Barry K.W."/>
            <person name="Belfiori B."/>
            <person name="Cichocki N."/>
            <person name="Clum A."/>
            <person name="Dockter R.B."/>
            <person name="Fauchery L."/>
            <person name="Guy J."/>
            <person name="Iotti M."/>
            <person name="Le Tacon F."/>
            <person name="Lindquist E.A."/>
            <person name="Lipzen A."/>
            <person name="Malagnac F."/>
            <person name="Mello A."/>
            <person name="Molinier V."/>
            <person name="Miyauchi S."/>
            <person name="Poulain J."/>
            <person name="Riccioni C."/>
            <person name="Rubini A."/>
            <person name="Sitrit Y."/>
            <person name="Splivallo R."/>
            <person name="Traeger S."/>
            <person name="Wang M."/>
            <person name="Zifcakova L."/>
            <person name="Wipf D."/>
            <person name="Zambonelli A."/>
            <person name="Paolocci F."/>
            <person name="Nowrousian M."/>
            <person name="Ottonello S."/>
            <person name="Baldrian P."/>
            <person name="Spatafora J.W."/>
            <person name="Henrissat B."/>
            <person name="Nagy L.G."/>
            <person name="Aury J.M."/>
            <person name="Wincker P."/>
            <person name="Grigoriev I.V."/>
            <person name="Bonfante P."/>
            <person name="Martin F.M."/>
        </authorList>
    </citation>
    <scope>NUCLEOTIDE SEQUENCE [LARGE SCALE GENOMIC DNA]</scope>
    <source>
        <strain evidence="8 9">RN42</strain>
    </source>
</reference>
<feature type="binding site" description="axial binding residue" evidence="7">
    <location>
        <position position="432"/>
    </location>
    <ligand>
        <name>heme</name>
        <dbReference type="ChEBI" id="CHEBI:30413"/>
    </ligand>
    <ligandPart>
        <name>Fe</name>
        <dbReference type="ChEBI" id="CHEBI:18248"/>
    </ligandPart>
</feature>
<dbReference type="GO" id="GO:0005506">
    <property type="term" value="F:iron ion binding"/>
    <property type="evidence" value="ECO:0007669"/>
    <property type="project" value="InterPro"/>
</dbReference>
<keyword evidence="5 7" id="KW-0408">Iron</keyword>
<proteinExistence type="inferred from homology"/>
<dbReference type="OrthoDB" id="1844152at2759"/>
<dbReference type="Pfam" id="PF00067">
    <property type="entry name" value="p450"/>
    <property type="match status" value="1"/>
</dbReference>
<keyword evidence="6" id="KW-0503">Monooxygenase</keyword>
<keyword evidence="3 7" id="KW-0479">Metal-binding</keyword>
<accession>A0A3N4HKK3</accession>
<dbReference type="Proteomes" id="UP000275078">
    <property type="component" value="Unassembled WGS sequence"/>
</dbReference>
<evidence type="ECO:0000256" key="7">
    <source>
        <dbReference type="PIRSR" id="PIRSR602401-1"/>
    </source>
</evidence>
<keyword evidence="4" id="KW-0560">Oxidoreductase</keyword>
<dbReference type="STRING" id="1160509.A0A3N4HKK3"/>
<dbReference type="Gene3D" id="1.10.630.10">
    <property type="entry name" value="Cytochrome P450"/>
    <property type="match status" value="1"/>
</dbReference>
<dbReference type="PRINTS" id="PR00463">
    <property type="entry name" value="EP450I"/>
</dbReference>
<dbReference type="GO" id="GO:0004497">
    <property type="term" value="F:monooxygenase activity"/>
    <property type="evidence" value="ECO:0007669"/>
    <property type="project" value="UniProtKB-KW"/>
</dbReference>
<organism evidence="8 9">
    <name type="scientific">Ascobolus immersus RN42</name>
    <dbReference type="NCBI Taxonomy" id="1160509"/>
    <lineage>
        <taxon>Eukaryota</taxon>
        <taxon>Fungi</taxon>
        <taxon>Dikarya</taxon>
        <taxon>Ascomycota</taxon>
        <taxon>Pezizomycotina</taxon>
        <taxon>Pezizomycetes</taxon>
        <taxon>Pezizales</taxon>
        <taxon>Ascobolaceae</taxon>
        <taxon>Ascobolus</taxon>
    </lineage>
</organism>
<dbReference type="InterPro" id="IPR001128">
    <property type="entry name" value="Cyt_P450"/>
</dbReference>